<proteinExistence type="predicted"/>
<dbReference type="PANTHER" id="PTHR33360:SF2">
    <property type="entry name" value="TRANSPOSASE FOR INSERTION SEQUENCE ELEMENT IS200"/>
    <property type="match status" value="1"/>
</dbReference>
<dbReference type="InterPro" id="IPR002686">
    <property type="entry name" value="Transposase_17"/>
</dbReference>
<evidence type="ECO:0000313" key="2">
    <source>
        <dbReference type="EMBL" id="QTA83837.1"/>
    </source>
</evidence>
<feature type="domain" description="Transposase IS200-like" evidence="1">
    <location>
        <begin position="3"/>
        <end position="117"/>
    </location>
</feature>
<evidence type="ECO:0000313" key="3">
    <source>
        <dbReference type="Proteomes" id="UP000663720"/>
    </source>
</evidence>
<dbReference type="SUPFAM" id="SSF143422">
    <property type="entry name" value="Transposase IS200-like"/>
    <property type="match status" value="1"/>
</dbReference>
<dbReference type="Proteomes" id="UP000663720">
    <property type="component" value="Chromosome"/>
</dbReference>
<dbReference type="GO" id="GO:0006313">
    <property type="term" value="P:DNA transposition"/>
    <property type="evidence" value="ECO:0007669"/>
    <property type="project" value="InterPro"/>
</dbReference>
<dbReference type="SMART" id="SM01321">
    <property type="entry name" value="Y1_Tnp"/>
    <property type="match status" value="1"/>
</dbReference>
<dbReference type="EMBL" id="CP061799">
    <property type="protein sequence ID" value="QTA83837.1"/>
    <property type="molecule type" value="Genomic_DNA"/>
</dbReference>
<dbReference type="AlphaFoldDB" id="A0A975BEC6"/>
<evidence type="ECO:0000259" key="1">
    <source>
        <dbReference type="SMART" id="SM01321"/>
    </source>
</evidence>
<dbReference type="GO" id="GO:0003677">
    <property type="term" value="F:DNA binding"/>
    <property type="evidence" value="ECO:0007669"/>
    <property type="project" value="InterPro"/>
</dbReference>
<accession>A0A975BEC6</accession>
<name>A0A975BEC6_9BACT</name>
<protein>
    <submittedName>
        <fullName evidence="2">Transposase IS200-like domain-containing protein</fullName>
    </submittedName>
</protein>
<dbReference type="Gene3D" id="3.30.70.1290">
    <property type="entry name" value="Transposase IS200-like"/>
    <property type="match status" value="1"/>
</dbReference>
<dbReference type="Pfam" id="PF01797">
    <property type="entry name" value="Y1_Tnp"/>
    <property type="match status" value="1"/>
</dbReference>
<sequence length="163" mass="19018">MSFWRTYYHITWAVKKRLPLITADIETQLFQYIKKKSDSYGCILHAINGIENHIHLVVSIPPKISISDFVGKIKGSSAHYINHDSELKTQFVWQRSYGVLSMGQKQLQIAIDYVVNQKEHHKKGTIINRLETDEEEIRKGGNIVRQITNEIHEVNKSYNHLKF</sequence>
<organism evidence="2 3">
    <name type="scientific">Desulfonema limicola</name>
    <dbReference type="NCBI Taxonomy" id="45656"/>
    <lineage>
        <taxon>Bacteria</taxon>
        <taxon>Pseudomonadati</taxon>
        <taxon>Thermodesulfobacteriota</taxon>
        <taxon>Desulfobacteria</taxon>
        <taxon>Desulfobacterales</taxon>
        <taxon>Desulfococcaceae</taxon>
        <taxon>Desulfonema</taxon>
    </lineage>
</organism>
<keyword evidence="3" id="KW-1185">Reference proteome</keyword>
<dbReference type="PANTHER" id="PTHR33360">
    <property type="entry name" value="TRANSPOSASE FOR INSERTION SEQUENCE ELEMENT IS200"/>
    <property type="match status" value="1"/>
</dbReference>
<gene>
    <name evidence="2" type="ORF">dnl_62550</name>
</gene>
<dbReference type="InterPro" id="IPR036515">
    <property type="entry name" value="Transposase_17_sf"/>
</dbReference>
<reference evidence="2" key="1">
    <citation type="journal article" date="2021" name="Microb. Physiol.">
        <title>Proteogenomic Insights into the Physiology of Marine, Sulfate-Reducing, Filamentous Desulfonema limicola and Desulfonema magnum.</title>
        <authorList>
            <person name="Schnaars V."/>
            <person name="Wohlbrand L."/>
            <person name="Scheve S."/>
            <person name="Hinrichs C."/>
            <person name="Reinhardt R."/>
            <person name="Rabus R."/>
        </authorList>
    </citation>
    <scope>NUCLEOTIDE SEQUENCE</scope>
    <source>
        <strain evidence="2">5ac10</strain>
    </source>
</reference>
<dbReference type="RefSeq" id="WP_207689625.1">
    <property type="nucleotide sequence ID" value="NZ_CP061799.1"/>
</dbReference>
<dbReference type="KEGG" id="dli:dnl_62550"/>
<dbReference type="GO" id="GO:0004803">
    <property type="term" value="F:transposase activity"/>
    <property type="evidence" value="ECO:0007669"/>
    <property type="project" value="InterPro"/>
</dbReference>
<dbReference type="NCBIfam" id="NF033573">
    <property type="entry name" value="transpos_IS200"/>
    <property type="match status" value="1"/>
</dbReference>